<protein>
    <submittedName>
        <fullName evidence="1">Uncharacterized protein</fullName>
    </submittedName>
</protein>
<gene>
    <name evidence="1" type="ORF">ATY31_14725</name>
</gene>
<evidence type="ECO:0000313" key="1">
    <source>
        <dbReference type="EMBL" id="POH30566.1"/>
    </source>
</evidence>
<comment type="caution">
    <text evidence="1">The sequence shown here is derived from an EMBL/GenBank/DDBJ whole genome shotgun (WGS) entry which is preliminary data.</text>
</comment>
<dbReference type="AlphaFoldDB" id="A0A2S3YNG1"/>
<reference evidence="1 2" key="1">
    <citation type="journal article" date="2014" name="Syst. Appl. Microbiol.">
        <title>Microsymbionts of Phaseolus vulgaris in acid and alkaline soils of Mexico.</title>
        <authorList>
            <person name="Verastegui-Valdes M.M."/>
            <person name="Zhang Y.J."/>
            <person name="Rivera-Orduna F.N."/>
            <person name="Cheng H.P."/>
            <person name="Sui X.H."/>
            <person name="Wang E.T."/>
        </authorList>
    </citation>
    <scope>NUCLEOTIDE SEQUENCE [LARGE SCALE GENOMIC DNA]</scope>
    <source>
        <strain evidence="1 2">FG01</strain>
    </source>
</reference>
<dbReference type="Proteomes" id="UP000237511">
    <property type="component" value="Unassembled WGS sequence"/>
</dbReference>
<accession>A0A2S3YNG1</accession>
<evidence type="ECO:0000313" key="2">
    <source>
        <dbReference type="Proteomes" id="UP000237511"/>
    </source>
</evidence>
<proteinExistence type="predicted"/>
<name>A0A2S3YNG1_9HYPH</name>
<dbReference type="EMBL" id="LODU01000032">
    <property type="protein sequence ID" value="POH30566.1"/>
    <property type="molecule type" value="Genomic_DNA"/>
</dbReference>
<organism evidence="1 2">
    <name type="scientific">Sinorhizobium americanum</name>
    <dbReference type="NCBI Taxonomy" id="194963"/>
    <lineage>
        <taxon>Bacteria</taxon>
        <taxon>Pseudomonadati</taxon>
        <taxon>Pseudomonadota</taxon>
        <taxon>Alphaproteobacteria</taxon>
        <taxon>Hyphomicrobiales</taxon>
        <taxon>Rhizobiaceae</taxon>
        <taxon>Sinorhizobium/Ensifer group</taxon>
        <taxon>Sinorhizobium</taxon>
    </lineage>
</organism>
<sequence length="833" mass="91392">MLNSAACFRHWPVRFIPIILSALLLAYAPDRGGAASAQQVTATIPAPLIGPYIIDPVTLAELDHHDRDCAKAGSLNFQCLIFKDDRSMMKEKDFASNPFQLSVFEKVLETVETDLKSLPKHIEFGGSNAKSLHIGFLTYPGARIELVGVINRMDRQFNRDKVDGHNERLECGEISAIYRFAYEGRLPSTAIGTRDYRSRLRVTMNVVFPARPWSKTISCQDVARRWLDYAQGLKNGTSNADLVKQAKLLVSVLKPEDIERIELNMQGSRVAAGADTTDFGTLGTYVIRVFRWSPGKDGGRWKPSYMTNQIDRARLLGKPSDDNTCEDKRGVKISRQALVDYLLSKNAIGDVDNGLLNIPQEFLACRAISISPGGASRSGNQPFWNAPTKAEQIIDDKEIDAALKKYGKDYTLGYVGSALEFRTRLNEASCSGCHQTRAIAGFHLPGADRPGTSPVNAVFLPGSAHFFGDQLRRMKILEQIASGEIPTFPELATSYAARPLNSYAALRPQAVSDMVADLDIQLIGGWGATCLMDGVAPEGVRQWGCAKPLACKSVFQSSNQLGIGICSSPDGVTEIGDPMQVGKVESKKFGLDLYTRNPKVPDLKDDLPRDTTISTDHVTPAAPVGNSYVASHQEAYEGRGGFDPMKITVGGKTRMETAEEHARRVREQATGGFPAGALRLSECVGLPEEATCGLLAASGFNPCLDEVGEGERTPDNCFGIYTNYSGVRACDAAHPCRDDYICLSPMGYSLDNAKTKFDERAKRRKDARMSVEESANNRKRLAIDFFGEKMPDEAWLGRNNSAGDQRGLCIPPYFVFQFKADGHKVPKEFVLKP</sequence>